<evidence type="ECO:0000256" key="5">
    <source>
        <dbReference type="ARBA" id="ARBA00022840"/>
    </source>
</evidence>
<evidence type="ECO:0000256" key="7">
    <source>
        <dbReference type="ARBA" id="ARBA00034617"/>
    </source>
</evidence>
<evidence type="ECO:0000256" key="9">
    <source>
        <dbReference type="ARBA" id="ARBA00048988"/>
    </source>
</evidence>
<evidence type="ECO:0000256" key="2">
    <source>
        <dbReference type="ARBA" id="ARBA00022741"/>
    </source>
</evidence>
<keyword evidence="3" id="KW-0378">Hydrolase</keyword>
<dbReference type="GO" id="GO:0004386">
    <property type="term" value="F:helicase activity"/>
    <property type="evidence" value="ECO:0007669"/>
    <property type="project" value="UniProtKB-KW"/>
</dbReference>
<dbReference type="InterPro" id="IPR032830">
    <property type="entry name" value="XPB/Ssl2_N"/>
</dbReference>
<protein>
    <recommendedName>
        <fullName evidence="8">DNA 3'-5' helicase</fullName>
        <ecNumber evidence="8">5.6.2.4</ecNumber>
    </recommendedName>
</protein>
<dbReference type="EMBL" id="JBHSNC010000057">
    <property type="protein sequence ID" value="MFC5532326.1"/>
    <property type="molecule type" value="Genomic_DNA"/>
</dbReference>
<evidence type="ECO:0000256" key="8">
    <source>
        <dbReference type="ARBA" id="ARBA00034808"/>
    </source>
</evidence>
<proteinExistence type="inferred from homology"/>
<evidence type="ECO:0000256" key="6">
    <source>
        <dbReference type="ARBA" id="ARBA00023235"/>
    </source>
</evidence>
<evidence type="ECO:0000259" key="11">
    <source>
        <dbReference type="PROSITE" id="PS51194"/>
    </source>
</evidence>
<comment type="catalytic activity">
    <reaction evidence="7">
        <text>Couples ATP hydrolysis with the unwinding of duplex DNA by translocating in the 3'-5' direction.</text>
        <dbReference type="EC" id="5.6.2.4"/>
    </reaction>
</comment>
<gene>
    <name evidence="12" type="ORF">ACFPQ4_23165</name>
</gene>
<dbReference type="InterPro" id="IPR027417">
    <property type="entry name" value="P-loop_NTPase"/>
</dbReference>
<evidence type="ECO:0000256" key="4">
    <source>
        <dbReference type="ARBA" id="ARBA00022806"/>
    </source>
</evidence>
<dbReference type="PROSITE" id="PS51194">
    <property type="entry name" value="HELICASE_CTER"/>
    <property type="match status" value="1"/>
</dbReference>
<dbReference type="PANTHER" id="PTHR11274">
    <property type="entry name" value="RAD25/XP-B DNA REPAIR HELICASE"/>
    <property type="match status" value="1"/>
</dbReference>
<dbReference type="InterPro" id="IPR001650">
    <property type="entry name" value="Helicase_C-like"/>
</dbReference>
<dbReference type="SMART" id="SM00490">
    <property type="entry name" value="HELICc"/>
    <property type="match status" value="1"/>
</dbReference>
<evidence type="ECO:0000313" key="12">
    <source>
        <dbReference type="EMBL" id="MFC5532326.1"/>
    </source>
</evidence>
<dbReference type="NCBIfam" id="NF045503">
    <property type="entry name" value="repair_heli_XPB"/>
    <property type="match status" value="1"/>
</dbReference>
<dbReference type="Proteomes" id="UP001596108">
    <property type="component" value="Unassembled WGS sequence"/>
</dbReference>
<organism evidence="12 13">
    <name type="scientific">Cohnella yongneupensis</name>
    <dbReference type="NCBI Taxonomy" id="425006"/>
    <lineage>
        <taxon>Bacteria</taxon>
        <taxon>Bacillati</taxon>
        <taxon>Bacillota</taxon>
        <taxon>Bacilli</taxon>
        <taxon>Bacillales</taxon>
        <taxon>Paenibacillaceae</taxon>
        <taxon>Cohnella</taxon>
    </lineage>
</organism>
<keyword evidence="6" id="KW-0413">Isomerase</keyword>
<dbReference type="PANTHER" id="PTHR11274:SF0">
    <property type="entry name" value="GENERAL TRANSCRIPTION AND DNA REPAIR FACTOR IIH HELICASE SUBUNIT XPB"/>
    <property type="match status" value="1"/>
</dbReference>
<dbReference type="PRINTS" id="PR00851">
    <property type="entry name" value="XRODRMPGMNTB"/>
</dbReference>
<dbReference type="InterPro" id="IPR006935">
    <property type="entry name" value="Helicase/UvrB_N"/>
</dbReference>
<dbReference type="SMART" id="SM00487">
    <property type="entry name" value="DEXDc"/>
    <property type="match status" value="1"/>
</dbReference>
<keyword evidence="5" id="KW-0067">ATP-binding</keyword>
<comment type="catalytic activity">
    <reaction evidence="9">
        <text>ATP + H2O = ADP + phosphate + H(+)</text>
        <dbReference type="Rhea" id="RHEA:13065"/>
        <dbReference type="ChEBI" id="CHEBI:15377"/>
        <dbReference type="ChEBI" id="CHEBI:15378"/>
        <dbReference type="ChEBI" id="CHEBI:30616"/>
        <dbReference type="ChEBI" id="CHEBI:43474"/>
        <dbReference type="ChEBI" id="CHEBI:456216"/>
        <dbReference type="EC" id="5.6.2.4"/>
    </reaction>
</comment>
<evidence type="ECO:0000259" key="10">
    <source>
        <dbReference type="PROSITE" id="PS51192"/>
    </source>
</evidence>
<dbReference type="EC" id="5.6.2.4" evidence="8"/>
<dbReference type="Pfam" id="PF13625">
    <property type="entry name" value="Helicase_C_3"/>
    <property type="match status" value="1"/>
</dbReference>
<dbReference type="InterPro" id="IPR014001">
    <property type="entry name" value="Helicase_ATP-bd"/>
</dbReference>
<dbReference type="Gene3D" id="3.40.50.300">
    <property type="entry name" value="P-loop containing nucleotide triphosphate hydrolases"/>
    <property type="match status" value="2"/>
</dbReference>
<comment type="caution">
    <text evidence="12">The sequence shown here is derived from an EMBL/GenBank/DDBJ whole genome shotgun (WGS) entry which is preliminary data.</text>
</comment>
<dbReference type="InterPro" id="IPR032438">
    <property type="entry name" value="ERCC3_RAD25_C"/>
</dbReference>
<reference evidence="13" key="1">
    <citation type="journal article" date="2019" name="Int. J. Syst. Evol. Microbiol.">
        <title>The Global Catalogue of Microorganisms (GCM) 10K type strain sequencing project: providing services to taxonomists for standard genome sequencing and annotation.</title>
        <authorList>
            <consortium name="The Broad Institute Genomics Platform"/>
            <consortium name="The Broad Institute Genome Sequencing Center for Infectious Disease"/>
            <person name="Wu L."/>
            <person name="Ma J."/>
        </authorList>
    </citation>
    <scope>NUCLEOTIDE SEQUENCE [LARGE SCALE GENOMIC DNA]</scope>
    <source>
        <strain evidence="13">CGMCC 1.18578</strain>
    </source>
</reference>
<feature type="domain" description="Helicase ATP-binding" evidence="10">
    <location>
        <begin position="202"/>
        <end position="358"/>
    </location>
</feature>
<dbReference type="InterPro" id="IPR050615">
    <property type="entry name" value="ATP-dep_DNA_Helicase"/>
</dbReference>
<keyword evidence="2" id="KW-0547">Nucleotide-binding</keyword>
<dbReference type="RefSeq" id="WP_378114292.1">
    <property type="nucleotide sequence ID" value="NZ_JBHSNC010000057.1"/>
</dbReference>
<sequence length="570" mass="64194">MTISRPLLIQSDGTLLLDERHPDYAATRNIVREIAELHKRPGVFHTYRISPVTLWHAAASGWTAERVIERLTSLSRFGLPRTLEEEIRSRMNRYGVLRLVASSEARTLMLMSRSPELLDRLRLRDDMAMAFDGEPTDNAIAVRPEARGWIKRKLAELGYPVIDAAGYRAGRALDVQLRGRTLAGQPIRLRDYQAEAVEAFLGDDVHDGGSGVVVLPCGSGKTWVGMAALARLKCETLILTPNRVSVSQWIEEILRNTTLKEADIGEYTGDAKNVRPVTVATYQILTHRRSKEEDYPHWQLFVNREWGLIVYDEVHLLPAPVFRMTADLQATRRLGLTATLVREDGREEDAFALIGPKRYEVQWRAMEEKKWIAEAVCTEVRVPMEERAMLDYTAAPKKLKHRIAGQNPLKTAVVRTLLNRHYGTPTLIIGQYLDQLHDLANELSLPLITGEMPHSNRKQLFKRFKDGEIGVLVVSKIANFAVDLPDAAVAIQVSGSYGSRQEEAQRLGRILRPKASGISASFYSVVSDGTDEIEFSRNRGRFLLEQGYPYTVDRWIKADAPATPQEKVGP</sequence>
<comment type="similarity">
    <text evidence="1">Belongs to the helicase family. RAD25/XPB subfamily.</text>
</comment>
<feature type="domain" description="Helicase C-terminal" evidence="11">
    <location>
        <begin position="408"/>
        <end position="556"/>
    </location>
</feature>
<dbReference type="Pfam" id="PF16203">
    <property type="entry name" value="ERCC3_RAD25_C"/>
    <property type="match status" value="1"/>
</dbReference>
<evidence type="ECO:0000256" key="3">
    <source>
        <dbReference type="ARBA" id="ARBA00022801"/>
    </source>
</evidence>
<keyword evidence="13" id="KW-1185">Reference proteome</keyword>
<dbReference type="PROSITE" id="PS51192">
    <property type="entry name" value="HELICASE_ATP_BIND_1"/>
    <property type="match status" value="1"/>
</dbReference>
<dbReference type="SUPFAM" id="SSF52540">
    <property type="entry name" value="P-loop containing nucleoside triphosphate hydrolases"/>
    <property type="match status" value="2"/>
</dbReference>
<name>A0ABW0R578_9BACL</name>
<keyword evidence="4 12" id="KW-0347">Helicase</keyword>
<dbReference type="Pfam" id="PF04851">
    <property type="entry name" value="ResIII"/>
    <property type="match status" value="1"/>
</dbReference>
<evidence type="ECO:0000313" key="13">
    <source>
        <dbReference type="Proteomes" id="UP001596108"/>
    </source>
</evidence>
<evidence type="ECO:0000256" key="1">
    <source>
        <dbReference type="ARBA" id="ARBA00006637"/>
    </source>
</evidence>
<accession>A0ABW0R578</accession>
<dbReference type="CDD" id="cd18789">
    <property type="entry name" value="SF2_C_XPB"/>
    <property type="match status" value="1"/>
</dbReference>